<dbReference type="Pfam" id="PF00239">
    <property type="entry name" value="Resolvase"/>
    <property type="match status" value="1"/>
</dbReference>
<protein>
    <submittedName>
        <fullName evidence="3">Resolvase domain</fullName>
    </submittedName>
</protein>
<dbReference type="STRING" id="441620.Mpop_3842"/>
<dbReference type="InterPro" id="IPR050639">
    <property type="entry name" value="SSR_resolvase"/>
</dbReference>
<evidence type="ECO:0000313" key="3">
    <source>
        <dbReference type="EMBL" id="ACB81971.1"/>
    </source>
</evidence>
<dbReference type="InterPro" id="IPR006119">
    <property type="entry name" value="Resolv_N"/>
</dbReference>
<dbReference type="Gene3D" id="3.40.50.1390">
    <property type="entry name" value="Resolvase, N-terminal catalytic domain"/>
    <property type="match status" value="1"/>
</dbReference>
<feature type="domain" description="Resolvase/invertase-type recombinase catalytic" evidence="1">
    <location>
        <begin position="45"/>
        <end position="195"/>
    </location>
</feature>
<dbReference type="EMBL" id="CP001029">
    <property type="protein sequence ID" value="ACB81971.1"/>
    <property type="molecule type" value="Genomic_DNA"/>
</dbReference>
<dbReference type="HOGENOM" id="CLU_010686_18_13_5"/>
<dbReference type="Gene3D" id="3.90.1750.20">
    <property type="entry name" value="Putative Large Serine Recombinase, Chain B, Domain 2"/>
    <property type="match status" value="1"/>
</dbReference>
<dbReference type="PANTHER" id="PTHR30461:SF23">
    <property type="entry name" value="DNA RECOMBINASE-RELATED"/>
    <property type="match status" value="1"/>
</dbReference>
<dbReference type="InterPro" id="IPR011109">
    <property type="entry name" value="DNA_bind_recombinase_dom"/>
</dbReference>
<sequence length="626" mass="69852">MPIEIDPDDGFRPCHGNLDLLPEEWVAGHAASAIGRQPDARRRLRAAIYCRYSSDLQTEGSIERQTENALRYIQIIGAELAAPQYLYADRALSGAYMQNRPNLVQLRKDAAADLFDIVVVEDVDRLSRDIEHLSSIYKDLQMHGIQLHASMRGRISLAEIAVHGFLSVEQREQLKYRTAHGRRIAARQGRAPRGPIYGYKSALQGKGFILIDDDEADVVRRIFTMFDEGVPIPAIARLLNKEKVASPYGRKWSAVCLRGTAKEGSGVLRNPRYKGVSVYNRTETIRALGSGKRRLRPRSIDLWIVLPAPEWTIIDPDLWARVQTRLLRCKQEPAPRKSKVYDALFRGGISCGCGAKMHAVAHDVGKGRRMQCSAYVAGSCMSHRSIQLGLVEKKVLGMLSDEILCATTVNAFASEYRAEAEKIKIQTSQEKATRAARMAALDAQLEASFIDRNIEGFSPERIAGMRRKWEAEIEEHRAALRKLPRADALPSADPKRIVDLRTSVADLLDRMPFTMDTAEEHSISASLSALVSSIEVAFDPDDRGFTLRIEARLDSLLSSVGSELGLVPVVRSLERRFLSAKWLAAANTAESDGSSNVYPLEGREWRMRRHQVPAERLRPVPTLGAV</sequence>
<dbReference type="GO" id="GO:0003677">
    <property type="term" value="F:DNA binding"/>
    <property type="evidence" value="ECO:0007669"/>
    <property type="project" value="InterPro"/>
</dbReference>
<name>B1Z9K7_METPB</name>
<dbReference type="PROSITE" id="PS51737">
    <property type="entry name" value="RECOMBINASE_DNA_BIND"/>
    <property type="match status" value="1"/>
</dbReference>
<dbReference type="AlphaFoldDB" id="B1Z9K7"/>
<evidence type="ECO:0000259" key="1">
    <source>
        <dbReference type="PROSITE" id="PS51736"/>
    </source>
</evidence>
<dbReference type="PROSITE" id="PS51736">
    <property type="entry name" value="RECOMBINASES_3"/>
    <property type="match status" value="1"/>
</dbReference>
<evidence type="ECO:0000259" key="2">
    <source>
        <dbReference type="PROSITE" id="PS51737"/>
    </source>
</evidence>
<dbReference type="Proteomes" id="UP000007136">
    <property type="component" value="Chromosome"/>
</dbReference>
<dbReference type="InterPro" id="IPR036162">
    <property type="entry name" value="Resolvase-like_N_sf"/>
</dbReference>
<feature type="domain" description="Recombinase" evidence="2">
    <location>
        <begin position="196"/>
        <end position="332"/>
    </location>
</feature>
<dbReference type="RefSeq" id="WP_012455675.1">
    <property type="nucleotide sequence ID" value="NC_010725.1"/>
</dbReference>
<dbReference type="InterPro" id="IPR038109">
    <property type="entry name" value="DNA_bind_recomb_sf"/>
</dbReference>
<proteinExistence type="predicted"/>
<organism evidence="3 4">
    <name type="scientific">Methylorubrum populi (strain ATCC BAA-705 / NCIMB 13946 / BJ001)</name>
    <name type="common">Methylobacterium populi</name>
    <dbReference type="NCBI Taxonomy" id="441620"/>
    <lineage>
        <taxon>Bacteria</taxon>
        <taxon>Pseudomonadati</taxon>
        <taxon>Pseudomonadota</taxon>
        <taxon>Alphaproteobacteria</taxon>
        <taxon>Hyphomicrobiales</taxon>
        <taxon>Methylobacteriaceae</taxon>
        <taxon>Methylorubrum</taxon>
    </lineage>
</organism>
<dbReference type="KEGG" id="mpo:Mpop_3842"/>
<dbReference type="OrthoDB" id="9791494at2"/>
<reference evidence="3" key="1">
    <citation type="submission" date="2008-04" db="EMBL/GenBank/DDBJ databases">
        <title>Complete sequence of chromosome of Methylobacterium populi BJ001.</title>
        <authorList>
            <consortium name="US DOE Joint Genome Institute"/>
            <person name="Copeland A."/>
            <person name="Lucas S."/>
            <person name="Lapidus A."/>
            <person name="Glavina del Rio T."/>
            <person name="Dalin E."/>
            <person name="Tice H."/>
            <person name="Bruce D."/>
            <person name="Goodwin L."/>
            <person name="Pitluck S."/>
            <person name="Chertkov O."/>
            <person name="Brettin T."/>
            <person name="Detter J.C."/>
            <person name="Han C."/>
            <person name="Kuske C.R."/>
            <person name="Schmutz J."/>
            <person name="Larimer F."/>
            <person name="Land M."/>
            <person name="Hauser L."/>
            <person name="Kyrpides N."/>
            <person name="Mikhailova N."/>
            <person name="Marx C."/>
            <person name="Richardson P."/>
        </authorList>
    </citation>
    <scope>NUCLEOTIDE SEQUENCE [LARGE SCALE GENOMIC DNA]</scope>
    <source>
        <strain evidence="3">BJ001</strain>
    </source>
</reference>
<dbReference type="Pfam" id="PF07508">
    <property type="entry name" value="Recombinase"/>
    <property type="match status" value="1"/>
</dbReference>
<evidence type="ECO:0000313" key="4">
    <source>
        <dbReference type="Proteomes" id="UP000007136"/>
    </source>
</evidence>
<dbReference type="SMART" id="SM00857">
    <property type="entry name" value="Resolvase"/>
    <property type="match status" value="1"/>
</dbReference>
<dbReference type="PANTHER" id="PTHR30461">
    <property type="entry name" value="DNA-INVERTASE FROM LAMBDOID PROPHAGE"/>
    <property type="match status" value="1"/>
</dbReference>
<accession>B1Z9K7</accession>
<dbReference type="GO" id="GO:0000150">
    <property type="term" value="F:DNA strand exchange activity"/>
    <property type="evidence" value="ECO:0007669"/>
    <property type="project" value="InterPro"/>
</dbReference>
<gene>
    <name evidence="3" type="ordered locus">Mpop_3842</name>
</gene>
<dbReference type="SUPFAM" id="SSF53041">
    <property type="entry name" value="Resolvase-like"/>
    <property type="match status" value="1"/>
</dbReference>
<dbReference type="CDD" id="cd00338">
    <property type="entry name" value="Ser_Recombinase"/>
    <property type="match status" value="1"/>
</dbReference>
<dbReference type="eggNOG" id="COG1961">
    <property type="taxonomic scope" value="Bacteria"/>
</dbReference>